<gene>
    <name evidence="12" type="ORF">PILCRDRAFT_543941</name>
</gene>
<keyword evidence="3" id="KW-0813">Transport</keyword>
<evidence type="ECO:0000256" key="8">
    <source>
        <dbReference type="ARBA" id="ARBA00023242"/>
    </source>
</evidence>
<dbReference type="FunCoup" id="A0A0C3BRW9">
    <property type="interactions" value="617"/>
</dbReference>
<dbReference type="STRING" id="765440.A0A0C3BRW9"/>
<dbReference type="OrthoDB" id="543373at2759"/>
<accession>A0A0C3BRW9</accession>
<dbReference type="PANTHER" id="PTHR10527">
    <property type="entry name" value="IMPORTIN BETA"/>
    <property type="match status" value="1"/>
</dbReference>
<dbReference type="InParanoid" id="A0A0C3BRW9"/>
<evidence type="ECO:0000256" key="7">
    <source>
        <dbReference type="ARBA" id="ARBA00022990"/>
    </source>
</evidence>
<organism evidence="12 13">
    <name type="scientific">Piloderma croceum (strain F 1598)</name>
    <dbReference type="NCBI Taxonomy" id="765440"/>
    <lineage>
        <taxon>Eukaryota</taxon>
        <taxon>Fungi</taxon>
        <taxon>Dikarya</taxon>
        <taxon>Basidiomycota</taxon>
        <taxon>Agaricomycotina</taxon>
        <taxon>Agaricomycetes</taxon>
        <taxon>Agaricomycetidae</taxon>
        <taxon>Atheliales</taxon>
        <taxon>Atheliaceae</taxon>
        <taxon>Piloderma</taxon>
    </lineage>
</organism>
<dbReference type="SUPFAM" id="SSF48371">
    <property type="entry name" value="ARM repeat"/>
    <property type="match status" value="1"/>
</dbReference>
<dbReference type="InterPro" id="IPR041653">
    <property type="entry name" value="Importin_rep_4"/>
</dbReference>
<keyword evidence="5" id="KW-0677">Repeat</keyword>
<keyword evidence="8" id="KW-0539">Nucleus</keyword>
<dbReference type="Proteomes" id="UP000054166">
    <property type="component" value="Unassembled WGS sequence"/>
</dbReference>
<feature type="domain" description="Importin subunit beta-1/Transportin-1-like TPR repeats" evidence="10">
    <location>
        <begin position="509"/>
        <end position="694"/>
    </location>
</feature>
<dbReference type="Gene3D" id="1.25.10.10">
    <property type="entry name" value="Leucine-rich Repeat Variant"/>
    <property type="match status" value="1"/>
</dbReference>
<proteinExistence type="predicted"/>
<evidence type="ECO:0000256" key="1">
    <source>
        <dbReference type="ARBA" id="ARBA00004123"/>
    </source>
</evidence>
<evidence type="ECO:0000313" key="13">
    <source>
        <dbReference type="Proteomes" id="UP000054166"/>
    </source>
</evidence>
<keyword evidence="6" id="KW-0653">Protein transport</keyword>
<evidence type="ECO:0000259" key="11">
    <source>
        <dbReference type="Pfam" id="PF25780"/>
    </source>
</evidence>
<dbReference type="HOGENOM" id="CLU_003794_0_2_1"/>
<dbReference type="GO" id="GO:0005737">
    <property type="term" value="C:cytoplasm"/>
    <property type="evidence" value="ECO:0007669"/>
    <property type="project" value="UniProtKB-SubCell"/>
</dbReference>
<feature type="region of interest" description="Disordered" evidence="9">
    <location>
        <begin position="284"/>
        <end position="308"/>
    </location>
</feature>
<dbReference type="Pfam" id="PF18808">
    <property type="entry name" value="Importin_rep_4"/>
    <property type="match status" value="1"/>
</dbReference>
<dbReference type="InterPro" id="IPR058584">
    <property type="entry name" value="IMB1_TNPO1-like_TPR"/>
</dbReference>
<sequence length="963" mass="106314">MDSVVPPNVIADLTQILGNLMLSDNAIRSNAEKTLNDCLRQTPELCLLGLTQIAVSADTDVTRSFSLVLLRRFLFHLSSAKLQPTASPAGQAPRATFLDKLSSDTHSTIKLLLLHSFSHEPAPIVRNATVEAITVYANHLAQKGQPWEALQAQAFNMTQSQNAALRESAFRLFVGTRMLGIEQTDTVLTVLKDGLEDKESIHVRLWALRASEAFLLSFDNHMVAQPVSLLLPMLDTLSSVPQSHFSEFISSMYRLAKHKPGLFQPHLQPLLNFLRPRILPSTYSVSTPTESNPTPSGASTHSSTECKSLGTDIDELGEEEEAIMKAALEFMITLSEAGSTMVTEVDGWVAAIVRGCLEGMGTLRNDDLDEWLEANAIDDVMSDEYARICEQSLHRLSAAVKGQPLLQHAFVYIPGMLVNADWRLRQAGLAAMAQVLIVNYLLVVTPEELAKVLEMATPLFNDPHPRVRYAACKLVKQLCVDIYQVMPNTYSKQLFVLLIPMLGAQEPRVQSQAASTLIRLCNGISSADLIPYLDTIVERLLKLLTPTDDNFKEPKRYFQEEIMSVFTAVIKTSQAMFTKHYSNVMPLLLNALRNATGADSQQLRAKVLECAGFAAAAVGPDVFRSHAGELAELMMQIQNGTPDVMLDDQLIVTWGNICQATRAEFEPYLPVVIPPLFKALSVDESGINDLQAFVSRYLEQKGMIGAISTDNKRQAFQSLIIYCATLQARFAPYVPQSLELTLSALRHSTAIQVQEECISLIPLLLSCGKDSGNLTAQMITASFHQLSSLIRSETEPTFLMPLFQSFTSSVEALGGPAALPREAHDGLMESLTLQLENLAATRKKRTPIPEVSPAIDFEFDVTDLNMVKSNLKNIVEPTGLDLISMDPDEITEDMETLALKEMTQLLSYLDPMHPLLANVITVQSLGRNRGIKHQDDMMRSSEEFTQKLTFLFGPGRDGGEPIE</sequence>
<dbReference type="InterPro" id="IPR011989">
    <property type="entry name" value="ARM-like"/>
</dbReference>
<dbReference type="Pfam" id="PF02985">
    <property type="entry name" value="HEAT"/>
    <property type="match status" value="1"/>
</dbReference>
<evidence type="ECO:0000256" key="9">
    <source>
        <dbReference type="SAM" id="MobiDB-lite"/>
    </source>
</evidence>
<dbReference type="InterPro" id="IPR040122">
    <property type="entry name" value="Importin_beta"/>
</dbReference>
<dbReference type="Pfam" id="PF25780">
    <property type="entry name" value="TPR_IPO5"/>
    <property type="match status" value="1"/>
</dbReference>
<name>A0A0C3BRW9_PILCF</name>
<dbReference type="EMBL" id="KN833006">
    <property type="protein sequence ID" value="KIM80082.1"/>
    <property type="molecule type" value="Genomic_DNA"/>
</dbReference>
<dbReference type="GO" id="GO:0006606">
    <property type="term" value="P:protein import into nucleus"/>
    <property type="evidence" value="ECO:0007669"/>
    <property type="project" value="InterPro"/>
</dbReference>
<evidence type="ECO:0008006" key="14">
    <source>
        <dbReference type="Google" id="ProtNLM"/>
    </source>
</evidence>
<dbReference type="AlphaFoldDB" id="A0A0C3BRW9"/>
<dbReference type="GO" id="GO:0005634">
    <property type="term" value="C:nucleus"/>
    <property type="evidence" value="ECO:0007669"/>
    <property type="project" value="UniProtKB-SubCell"/>
</dbReference>
<dbReference type="InterPro" id="IPR016024">
    <property type="entry name" value="ARM-type_fold"/>
</dbReference>
<keyword evidence="7" id="KW-0007">Acetylation</keyword>
<evidence type="ECO:0000256" key="4">
    <source>
        <dbReference type="ARBA" id="ARBA00022490"/>
    </source>
</evidence>
<evidence type="ECO:0000256" key="5">
    <source>
        <dbReference type="ARBA" id="ARBA00022737"/>
    </source>
</evidence>
<evidence type="ECO:0000256" key="3">
    <source>
        <dbReference type="ARBA" id="ARBA00022448"/>
    </source>
</evidence>
<feature type="domain" description="IPO4/5-like TPR repeats" evidence="11">
    <location>
        <begin position="123"/>
        <end position="273"/>
    </location>
</feature>
<keyword evidence="4" id="KW-0963">Cytoplasm</keyword>
<reference evidence="13" key="2">
    <citation type="submission" date="2015-01" db="EMBL/GenBank/DDBJ databases">
        <title>Evolutionary Origins and Diversification of the Mycorrhizal Mutualists.</title>
        <authorList>
            <consortium name="DOE Joint Genome Institute"/>
            <consortium name="Mycorrhizal Genomics Consortium"/>
            <person name="Kohler A."/>
            <person name="Kuo A."/>
            <person name="Nagy L.G."/>
            <person name="Floudas D."/>
            <person name="Copeland A."/>
            <person name="Barry K.W."/>
            <person name="Cichocki N."/>
            <person name="Veneault-Fourrey C."/>
            <person name="LaButti K."/>
            <person name="Lindquist E.A."/>
            <person name="Lipzen A."/>
            <person name="Lundell T."/>
            <person name="Morin E."/>
            <person name="Murat C."/>
            <person name="Riley R."/>
            <person name="Ohm R."/>
            <person name="Sun H."/>
            <person name="Tunlid A."/>
            <person name="Henrissat B."/>
            <person name="Grigoriev I.V."/>
            <person name="Hibbett D.S."/>
            <person name="Martin F."/>
        </authorList>
    </citation>
    <scope>NUCLEOTIDE SEQUENCE [LARGE SCALE GENOMIC DNA]</scope>
    <source>
        <strain evidence="13">F 1598</strain>
    </source>
</reference>
<dbReference type="InterPro" id="IPR057672">
    <property type="entry name" value="TPR_IPO4/5"/>
</dbReference>
<reference evidence="12 13" key="1">
    <citation type="submission" date="2014-04" db="EMBL/GenBank/DDBJ databases">
        <authorList>
            <consortium name="DOE Joint Genome Institute"/>
            <person name="Kuo A."/>
            <person name="Tarkka M."/>
            <person name="Buscot F."/>
            <person name="Kohler A."/>
            <person name="Nagy L.G."/>
            <person name="Floudas D."/>
            <person name="Copeland A."/>
            <person name="Barry K.W."/>
            <person name="Cichocki N."/>
            <person name="Veneault-Fourrey C."/>
            <person name="LaButti K."/>
            <person name="Lindquist E.A."/>
            <person name="Lipzen A."/>
            <person name="Lundell T."/>
            <person name="Morin E."/>
            <person name="Murat C."/>
            <person name="Sun H."/>
            <person name="Tunlid A."/>
            <person name="Henrissat B."/>
            <person name="Grigoriev I.V."/>
            <person name="Hibbett D.S."/>
            <person name="Martin F."/>
            <person name="Nordberg H.P."/>
            <person name="Cantor M.N."/>
            <person name="Hua S.X."/>
        </authorList>
    </citation>
    <scope>NUCLEOTIDE SEQUENCE [LARGE SCALE GENOMIC DNA]</scope>
    <source>
        <strain evidence="12 13">F 1598</strain>
    </source>
</reference>
<evidence type="ECO:0000256" key="6">
    <source>
        <dbReference type="ARBA" id="ARBA00022927"/>
    </source>
</evidence>
<feature type="compositionally biased region" description="Polar residues" evidence="9">
    <location>
        <begin position="284"/>
        <end position="306"/>
    </location>
</feature>
<evidence type="ECO:0000259" key="10">
    <source>
        <dbReference type="Pfam" id="PF25574"/>
    </source>
</evidence>
<evidence type="ECO:0000256" key="2">
    <source>
        <dbReference type="ARBA" id="ARBA00004496"/>
    </source>
</evidence>
<keyword evidence="13" id="KW-1185">Reference proteome</keyword>
<dbReference type="Pfam" id="PF25574">
    <property type="entry name" value="TPR_IMB1"/>
    <property type="match status" value="1"/>
</dbReference>
<protein>
    <recommendedName>
        <fullName evidence="14">Importin N-terminal domain-containing protein</fullName>
    </recommendedName>
</protein>
<evidence type="ECO:0000313" key="12">
    <source>
        <dbReference type="EMBL" id="KIM80082.1"/>
    </source>
</evidence>
<dbReference type="InterPro" id="IPR000357">
    <property type="entry name" value="HEAT"/>
</dbReference>
<comment type="subcellular location">
    <subcellularLocation>
        <location evidence="2">Cytoplasm</location>
    </subcellularLocation>
    <subcellularLocation>
        <location evidence="1">Nucleus</location>
    </subcellularLocation>
</comment>